<gene>
    <name evidence="2" type="ORF">LOM8899_00646</name>
</gene>
<evidence type="ECO:0000313" key="2">
    <source>
        <dbReference type="EMBL" id="SMY06520.1"/>
    </source>
</evidence>
<proteinExistence type="predicted"/>
<organism evidence="2 3">
    <name type="scientific">Flavimaricola marinus</name>
    <dbReference type="NCBI Taxonomy" id="1819565"/>
    <lineage>
        <taxon>Bacteria</taxon>
        <taxon>Pseudomonadati</taxon>
        <taxon>Pseudomonadota</taxon>
        <taxon>Alphaproteobacteria</taxon>
        <taxon>Rhodobacterales</taxon>
        <taxon>Paracoccaceae</taxon>
        <taxon>Flavimaricola</taxon>
    </lineage>
</organism>
<reference evidence="2 3" key="1">
    <citation type="submission" date="2017-05" db="EMBL/GenBank/DDBJ databases">
        <authorList>
            <person name="Song R."/>
            <person name="Chenine A.L."/>
            <person name="Ruprecht R.M."/>
        </authorList>
    </citation>
    <scope>NUCLEOTIDE SEQUENCE [LARGE SCALE GENOMIC DNA]</scope>
    <source>
        <strain evidence="2 3">CECT 8899</strain>
    </source>
</reference>
<keyword evidence="1" id="KW-0732">Signal</keyword>
<evidence type="ECO:0000313" key="3">
    <source>
        <dbReference type="Proteomes" id="UP000201613"/>
    </source>
</evidence>
<name>A0A238LC72_9RHOB</name>
<accession>A0A238LC72</accession>
<protein>
    <submittedName>
        <fullName evidence="2">Uncharacterized protein</fullName>
    </submittedName>
</protein>
<dbReference type="OrthoDB" id="7860723at2"/>
<sequence>MIGRARYLGAVLALLAAPVQAAEVYICWLGAGGYTMTGRMTFPDALMSAPIVTQDDVTSFRITGYFEERVIGKWDMADRTPQTSWLLRYQPRTAVFPLVGLDGLYQMWNANGDVTDCGVPGFGFNAGNGGQDFCIDNTFILSSSIEPDKPILGYAEPQLPGCTAPALLGKAP</sequence>
<dbReference type="AlphaFoldDB" id="A0A238LC72"/>
<keyword evidence="3" id="KW-1185">Reference proteome</keyword>
<dbReference type="Proteomes" id="UP000201613">
    <property type="component" value="Unassembled WGS sequence"/>
</dbReference>
<evidence type="ECO:0000256" key="1">
    <source>
        <dbReference type="SAM" id="SignalP"/>
    </source>
</evidence>
<feature type="chain" id="PRO_5012466782" evidence="1">
    <location>
        <begin position="22"/>
        <end position="172"/>
    </location>
</feature>
<feature type="signal peptide" evidence="1">
    <location>
        <begin position="1"/>
        <end position="21"/>
    </location>
</feature>
<dbReference type="RefSeq" id="WP_093990687.1">
    <property type="nucleotide sequence ID" value="NZ_FXZK01000001.1"/>
</dbReference>
<dbReference type="EMBL" id="FXZK01000001">
    <property type="protein sequence ID" value="SMY06520.1"/>
    <property type="molecule type" value="Genomic_DNA"/>
</dbReference>